<reference evidence="2" key="1">
    <citation type="submission" date="2021-01" db="EMBL/GenBank/DDBJ databases">
        <authorList>
            <consortium name="Genoscope - CEA"/>
            <person name="William W."/>
        </authorList>
    </citation>
    <scope>NUCLEOTIDE SEQUENCE</scope>
</reference>
<dbReference type="EMBL" id="CAJJDN010000132">
    <property type="protein sequence ID" value="CAD8121353.1"/>
    <property type="molecule type" value="Genomic_DNA"/>
</dbReference>
<evidence type="ECO:0000313" key="3">
    <source>
        <dbReference type="Proteomes" id="UP000692954"/>
    </source>
</evidence>
<feature type="region of interest" description="Disordered" evidence="1">
    <location>
        <begin position="1"/>
        <end position="22"/>
    </location>
</feature>
<feature type="compositionally biased region" description="Basic and acidic residues" evidence="1">
    <location>
        <begin position="11"/>
        <end position="22"/>
    </location>
</feature>
<comment type="caution">
    <text evidence="2">The sequence shown here is derived from an EMBL/GenBank/DDBJ whole genome shotgun (WGS) entry which is preliminary data.</text>
</comment>
<gene>
    <name evidence="2" type="ORF">PSON_ATCC_30995.1.T1320002</name>
</gene>
<accession>A0A8S1R1X0</accession>
<evidence type="ECO:0000313" key="2">
    <source>
        <dbReference type="EMBL" id="CAD8121353.1"/>
    </source>
</evidence>
<sequence>MNFNFRNKCHQQQEQEQTKEQQDNYEFDGIIYDFTWNPPRQLKTKIQALYSNNDLRQQSYFQNVKVFICQNRNQIQESSEKPDFLTNLEQINHLNWIGKYGQNNLKIGKWKL</sequence>
<dbReference type="Proteomes" id="UP000692954">
    <property type="component" value="Unassembled WGS sequence"/>
</dbReference>
<protein>
    <submittedName>
        <fullName evidence="2">Uncharacterized protein</fullName>
    </submittedName>
</protein>
<dbReference type="AlphaFoldDB" id="A0A8S1R1X0"/>
<keyword evidence="3" id="KW-1185">Reference proteome</keyword>
<proteinExistence type="predicted"/>
<dbReference type="OrthoDB" id="10542712at2759"/>
<evidence type="ECO:0000256" key="1">
    <source>
        <dbReference type="SAM" id="MobiDB-lite"/>
    </source>
</evidence>
<organism evidence="2 3">
    <name type="scientific">Paramecium sonneborni</name>
    <dbReference type="NCBI Taxonomy" id="65129"/>
    <lineage>
        <taxon>Eukaryota</taxon>
        <taxon>Sar</taxon>
        <taxon>Alveolata</taxon>
        <taxon>Ciliophora</taxon>
        <taxon>Intramacronucleata</taxon>
        <taxon>Oligohymenophorea</taxon>
        <taxon>Peniculida</taxon>
        <taxon>Parameciidae</taxon>
        <taxon>Paramecium</taxon>
    </lineage>
</organism>
<name>A0A8S1R1X0_9CILI</name>